<keyword evidence="3" id="KW-0326">Glycosidase</keyword>
<comment type="pathway">
    <text evidence="3">Glycan metabolism; L-arabinan degradation.</text>
</comment>
<dbReference type="GO" id="GO:0005576">
    <property type="term" value="C:extracellular region"/>
    <property type="evidence" value="ECO:0007669"/>
    <property type="project" value="UniProtKB-SubCell"/>
</dbReference>
<gene>
    <name evidence="5" type="primary">XYL1_2</name>
    <name evidence="5" type="ORF">E4U42_000988</name>
</gene>
<comment type="catalytic activity">
    <reaction evidence="1 3">
        <text>Hydrolysis of terminal non-reducing alpha-L-arabinofuranoside residues in alpha-L-arabinosides.</text>
        <dbReference type="EC" id="3.2.1.55"/>
    </reaction>
</comment>
<dbReference type="InterPro" id="IPR038964">
    <property type="entry name" value="ABFB"/>
</dbReference>
<organism evidence="5 6">
    <name type="scientific">Claviceps africana</name>
    <dbReference type="NCBI Taxonomy" id="83212"/>
    <lineage>
        <taxon>Eukaryota</taxon>
        <taxon>Fungi</taxon>
        <taxon>Dikarya</taxon>
        <taxon>Ascomycota</taxon>
        <taxon>Pezizomycotina</taxon>
        <taxon>Sordariomycetes</taxon>
        <taxon>Hypocreomycetidae</taxon>
        <taxon>Hypocreales</taxon>
        <taxon>Clavicipitaceae</taxon>
        <taxon>Claviceps</taxon>
    </lineage>
</organism>
<dbReference type="GO" id="GO:0046556">
    <property type="term" value="F:alpha-L-arabinofuranosidase activity"/>
    <property type="evidence" value="ECO:0007669"/>
    <property type="project" value="UniProtKB-UniRule"/>
</dbReference>
<dbReference type="GO" id="GO:0031222">
    <property type="term" value="P:arabinan catabolic process"/>
    <property type="evidence" value="ECO:0007669"/>
    <property type="project" value="UniProtKB-UniRule"/>
</dbReference>
<dbReference type="AlphaFoldDB" id="A0A8K0NEJ8"/>
<proteinExistence type="inferred from homology"/>
<dbReference type="InterPro" id="IPR007934">
    <property type="entry name" value="AbfB_ABD"/>
</dbReference>
<dbReference type="EC" id="3.2.1.55" evidence="3"/>
<name>A0A8K0NEJ8_9HYPO</name>
<dbReference type="CDD" id="cd23399">
    <property type="entry name" value="beta-trefoil_ABD_ABFB"/>
    <property type="match status" value="1"/>
</dbReference>
<keyword evidence="3" id="KW-0624">Polysaccharide degradation</keyword>
<keyword evidence="6" id="KW-1185">Reference proteome</keyword>
<evidence type="ECO:0000259" key="4">
    <source>
        <dbReference type="Pfam" id="PF05270"/>
    </source>
</evidence>
<protein>
    <recommendedName>
        <fullName evidence="3">Alpha-L-arabinofuranosidase</fullName>
        <ecNumber evidence="3">3.2.1.55</ecNumber>
    </recommendedName>
</protein>
<dbReference type="SUPFAM" id="SSF110221">
    <property type="entry name" value="AbfB domain"/>
    <property type="match status" value="1"/>
</dbReference>
<dbReference type="UniPathway" id="UPA00667"/>
<dbReference type="Pfam" id="PF05270">
    <property type="entry name" value="AbfB"/>
    <property type="match status" value="1"/>
</dbReference>
<dbReference type="PANTHER" id="PTHR39447:SF2">
    <property type="entry name" value="ALPHA-L-ARABINOFURANOSIDASE B"/>
    <property type="match status" value="1"/>
</dbReference>
<dbReference type="EMBL" id="SRPY01001280">
    <property type="protein sequence ID" value="KAG5913620.1"/>
    <property type="molecule type" value="Genomic_DNA"/>
</dbReference>
<dbReference type="OrthoDB" id="157622at2759"/>
<keyword evidence="3" id="KW-0858">Xylan degradation</keyword>
<dbReference type="InterPro" id="IPR036195">
    <property type="entry name" value="AbfB_ABD_sf"/>
</dbReference>
<comment type="similarity">
    <text evidence="3">Belongs to the glycosyl hydrolase 54 family.</text>
</comment>
<evidence type="ECO:0000313" key="5">
    <source>
        <dbReference type="EMBL" id="KAG5913620.1"/>
    </source>
</evidence>
<evidence type="ECO:0000256" key="1">
    <source>
        <dbReference type="ARBA" id="ARBA00001462"/>
    </source>
</evidence>
<dbReference type="Gene3D" id="2.80.10.50">
    <property type="match status" value="1"/>
</dbReference>
<reference evidence="5" key="1">
    <citation type="journal article" date="2020" name="bioRxiv">
        <title>Whole genome comparisons of ergot fungi reveals the divergence and evolution of species within the genus Claviceps are the result of varying mechanisms driving genome evolution and host range expansion.</title>
        <authorList>
            <person name="Wyka S.A."/>
            <person name="Mondo S.J."/>
            <person name="Liu M."/>
            <person name="Dettman J."/>
            <person name="Nalam V."/>
            <person name="Broders K.D."/>
        </authorList>
    </citation>
    <scope>NUCLEOTIDE SEQUENCE</scope>
    <source>
        <strain evidence="5">CCC 489</strain>
    </source>
</reference>
<accession>A0A8K0NEJ8</accession>
<dbReference type="Proteomes" id="UP000811619">
    <property type="component" value="Unassembled WGS sequence"/>
</dbReference>
<keyword evidence="3" id="KW-0378">Hydrolase</keyword>
<sequence>DLRRRASWTVRAGLGNPDCYSFESVRSPGSFLRHLSHRLVLNPNDGSKQYAEDATFCTLPGLNGTGDSIRSWNHPTRVVRHYQRNLYVAADGGVNDFDATASYNDDVTLEIGDAFA</sequence>
<feature type="non-terminal residue" evidence="5">
    <location>
        <position position="1"/>
    </location>
</feature>
<evidence type="ECO:0000256" key="2">
    <source>
        <dbReference type="PIRSR" id="PIRSR638964-3"/>
    </source>
</evidence>
<dbReference type="PANTHER" id="PTHR39447">
    <property type="entry name" value="ALPHA-L-ARABINOFURANOSIDASE B"/>
    <property type="match status" value="1"/>
</dbReference>
<evidence type="ECO:0000256" key="3">
    <source>
        <dbReference type="RuleBase" id="RU367111"/>
    </source>
</evidence>
<keyword evidence="3" id="KW-0119">Carbohydrate metabolism</keyword>
<dbReference type="GO" id="GO:0045493">
    <property type="term" value="P:xylan catabolic process"/>
    <property type="evidence" value="ECO:0007669"/>
    <property type="project" value="UniProtKB-KW"/>
</dbReference>
<keyword evidence="2" id="KW-1015">Disulfide bond</keyword>
<feature type="domain" description="Alpha-L-arabinofuranosidase B arabinose-binding" evidence="4">
    <location>
        <begin position="3"/>
        <end position="109"/>
    </location>
</feature>
<evidence type="ECO:0000313" key="6">
    <source>
        <dbReference type="Proteomes" id="UP000811619"/>
    </source>
</evidence>
<dbReference type="GO" id="GO:0046373">
    <property type="term" value="P:L-arabinose metabolic process"/>
    <property type="evidence" value="ECO:0007669"/>
    <property type="project" value="UniProtKB-UniRule"/>
</dbReference>
<dbReference type="GO" id="GO:0045490">
    <property type="term" value="P:pectin catabolic process"/>
    <property type="evidence" value="ECO:0007669"/>
    <property type="project" value="TreeGrafter"/>
</dbReference>
<comment type="subcellular location">
    <subcellularLocation>
        <location evidence="3">Secreted</location>
    </subcellularLocation>
</comment>
<feature type="disulfide bond" evidence="2">
    <location>
        <begin position="19"/>
        <end position="57"/>
    </location>
</feature>
<keyword evidence="3" id="KW-0964">Secreted</keyword>
<comment type="caution">
    <text evidence="5">The sequence shown here is derived from an EMBL/GenBank/DDBJ whole genome shotgun (WGS) entry which is preliminary data.</text>
</comment>